<evidence type="ECO:0000313" key="2">
    <source>
        <dbReference type="Proteomes" id="UP001141422"/>
    </source>
</evidence>
<evidence type="ECO:0000313" key="1">
    <source>
        <dbReference type="EMBL" id="MCZ0860588.1"/>
    </source>
</evidence>
<proteinExistence type="predicted"/>
<organism evidence="1 2">
    <name type="scientific">Methanocorpusculum petauri</name>
    <dbReference type="NCBI Taxonomy" id="3002863"/>
    <lineage>
        <taxon>Archaea</taxon>
        <taxon>Methanobacteriati</taxon>
        <taxon>Methanobacteriota</taxon>
        <taxon>Stenosarchaea group</taxon>
        <taxon>Methanomicrobia</taxon>
        <taxon>Methanomicrobiales</taxon>
        <taxon>Methanocorpusculaceae</taxon>
        <taxon>Methanocorpusculum</taxon>
    </lineage>
</organism>
<comment type="caution">
    <text evidence="1">The sequence shown here is derived from an EMBL/GenBank/DDBJ whole genome shotgun (WGS) entry which is preliminary data.</text>
</comment>
<dbReference type="Proteomes" id="UP001141422">
    <property type="component" value="Unassembled WGS sequence"/>
</dbReference>
<dbReference type="RefSeq" id="WP_268924804.1">
    <property type="nucleotide sequence ID" value="NZ_JAPTGB010000009.1"/>
</dbReference>
<accession>A0ABT4IFS8</accession>
<name>A0ABT4IFS8_9EURY</name>
<sequence>MTKHSEYMEAFFGVELYKKFEDVLGDLENIELDLKDISKEVGRLGGKMEDEDRLGTAREMRAATYESAQQVRDVRTFLDFYFTQSQELSQIILERDAYMLLYQIYKWDMNDVRDLRSWIRDFNHVCKTIGYRPEDLLNLKRLTAVPVPEDVIRYPVYAVDKHGYCLCGKHCDDIMYIDEIREEMEEKKKSA</sequence>
<protein>
    <submittedName>
        <fullName evidence="1">Uncharacterized protein</fullName>
    </submittedName>
</protein>
<reference evidence="1" key="1">
    <citation type="submission" date="2022-12" db="EMBL/GenBank/DDBJ databases">
        <title>Isolation and characterisation of novel Methanocorpusculum spp. from native Australian herbivores indicates the genus is ancestrally host-associated.</title>
        <authorList>
            <person name="Volmer J.G."/>
            <person name="Soo R.M."/>
            <person name="Evans P.N."/>
            <person name="Hoedt E.C."/>
            <person name="Astorga Alsina A.L."/>
            <person name="Woodcroft B.J."/>
            <person name="Tyson G.W."/>
            <person name="Hugenholtz P."/>
            <person name="Morrison M."/>
        </authorList>
    </citation>
    <scope>NUCLEOTIDE SEQUENCE</scope>
    <source>
        <strain evidence="1">MG</strain>
    </source>
</reference>
<gene>
    <name evidence="1" type="ORF">O0S10_04990</name>
</gene>
<dbReference type="EMBL" id="JAPTGB010000009">
    <property type="protein sequence ID" value="MCZ0860588.1"/>
    <property type="molecule type" value="Genomic_DNA"/>
</dbReference>
<keyword evidence="2" id="KW-1185">Reference proteome</keyword>